<dbReference type="EMBL" id="CP083239">
    <property type="protein sequence ID" value="UOK71864.1"/>
    <property type="molecule type" value="Genomic_DNA"/>
</dbReference>
<organism evidence="1 2">
    <name type="scientific">Ancylobacter polymorphus</name>
    <dbReference type="NCBI Taxonomy" id="223390"/>
    <lineage>
        <taxon>Bacteria</taxon>
        <taxon>Pseudomonadati</taxon>
        <taxon>Pseudomonadota</taxon>
        <taxon>Alphaproteobacteria</taxon>
        <taxon>Hyphomicrobiales</taxon>
        <taxon>Xanthobacteraceae</taxon>
        <taxon>Ancylobacter</taxon>
    </lineage>
</organism>
<dbReference type="AlphaFoldDB" id="A0A9E6ZUB0"/>
<dbReference type="InterPro" id="IPR021880">
    <property type="entry name" value="DUF3489"/>
</dbReference>
<name>A0A9E6ZUB0_9HYPH</name>
<evidence type="ECO:0000313" key="1">
    <source>
        <dbReference type="EMBL" id="UOK71864.1"/>
    </source>
</evidence>
<sequence length="239" mass="24627">MAKLTDAQLVVLSKAAQREDRAVELPSQLTARFVKALEALIERGLLEDVPSERAMPVWRHSEETNEPRALIITELGLVAIGVIAGGAPGAGEAADDGTPAVATELAPATQPKNADPARIPAAVKPGRKTPCPSAPVAAKEMHAKAPAACAAKSVKPQAASKPASDPAPGGKTAAVIKLLERKDGASIAALIEATGWLPHSTRAALTGLRKKGYAIERGKARDKTTTVYRIAKAPAGKAA</sequence>
<dbReference type="RefSeq" id="WP_244379384.1">
    <property type="nucleotide sequence ID" value="NZ_CP083239.1"/>
</dbReference>
<proteinExistence type="predicted"/>
<dbReference type="KEGG" id="apol:K9D25_03850"/>
<gene>
    <name evidence="1" type="ORF">K9D25_03850</name>
</gene>
<evidence type="ECO:0000313" key="2">
    <source>
        <dbReference type="Proteomes" id="UP000831684"/>
    </source>
</evidence>
<dbReference type="Proteomes" id="UP000831684">
    <property type="component" value="Chromosome"/>
</dbReference>
<accession>A0A9E6ZUB0</accession>
<dbReference type="Pfam" id="PF11994">
    <property type="entry name" value="DUF3489"/>
    <property type="match status" value="1"/>
</dbReference>
<reference evidence="1" key="1">
    <citation type="submission" date="2021-09" db="EMBL/GenBank/DDBJ databases">
        <title>Network and meta-omics reveal the key degrader and cooperation patterns in an efficient 1,4-dioxane-degrading microbial community.</title>
        <authorList>
            <person name="Dai C."/>
        </authorList>
    </citation>
    <scope>NUCLEOTIDE SEQUENCE</scope>
    <source>
        <strain evidence="1">ZM13</strain>
    </source>
</reference>
<protein>
    <submittedName>
        <fullName evidence="1">DUF3489 domain-containing protein</fullName>
    </submittedName>
</protein>